<evidence type="ECO:0000256" key="12">
    <source>
        <dbReference type="PROSITE-ProRule" id="PRU00409"/>
    </source>
</evidence>
<dbReference type="GO" id="GO:0004075">
    <property type="term" value="F:biotin carboxylase activity"/>
    <property type="evidence" value="ECO:0007669"/>
    <property type="project" value="UniProtKB-EC"/>
</dbReference>
<dbReference type="GO" id="GO:0006633">
    <property type="term" value="P:fatty acid biosynthetic process"/>
    <property type="evidence" value="ECO:0007669"/>
    <property type="project" value="UniProtKB-KW"/>
</dbReference>
<evidence type="ECO:0000256" key="1">
    <source>
        <dbReference type="ARBA" id="ARBA00003761"/>
    </source>
</evidence>
<keyword evidence="9" id="KW-0460">Magnesium</keyword>
<dbReference type="NCBIfam" id="NF006367">
    <property type="entry name" value="PRK08591.1"/>
    <property type="match status" value="1"/>
</dbReference>
<dbReference type="PROSITE" id="PS00867">
    <property type="entry name" value="CPSASE_2"/>
    <property type="match status" value="1"/>
</dbReference>
<dbReference type="EC" id="6.3.4.14" evidence="4 13"/>
<dbReference type="RefSeq" id="WP_085756250.1">
    <property type="nucleotide sequence ID" value="NZ_CP021023.1"/>
</dbReference>
<gene>
    <name evidence="16" type="primary">accC</name>
    <name evidence="16" type="ORF">STSP1_02042</name>
</gene>
<keyword evidence="10 13" id="KW-0092">Biotin</keyword>
<evidence type="ECO:0000256" key="7">
    <source>
        <dbReference type="ARBA" id="ARBA00022741"/>
    </source>
</evidence>
<dbReference type="InterPro" id="IPR005481">
    <property type="entry name" value="BC-like_N"/>
</dbReference>
<comment type="catalytic activity">
    <reaction evidence="11 13">
        <text>N(6)-biotinyl-L-lysyl-[protein] + hydrogencarbonate + ATP = N(6)-carboxybiotinyl-L-lysyl-[protein] + ADP + phosphate + H(+)</text>
        <dbReference type="Rhea" id="RHEA:13501"/>
        <dbReference type="Rhea" id="RHEA-COMP:10505"/>
        <dbReference type="Rhea" id="RHEA-COMP:10506"/>
        <dbReference type="ChEBI" id="CHEBI:15378"/>
        <dbReference type="ChEBI" id="CHEBI:17544"/>
        <dbReference type="ChEBI" id="CHEBI:30616"/>
        <dbReference type="ChEBI" id="CHEBI:43474"/>
        <dbReference type="ChEBI" id="CHEBI:83144"/>
        <dbReference type="ChEBI" id="CHEBI:83145"/>
        <dbReference type="ChEBI" id="CHEBI:456216"/>
        <dbReference type="EC" id="6.3.4.14"/>
    </reaction>
</comment>
<evidence type="ECO:0000259" key="14">
    <source>
        <dbReference type="PROSITE" id="PS50975"/>
    </source>
</evidence>
<keyword evidence="13" id="KW-0276">Fatty acid metabolism</keyword>
<evidence type="ECO:0000259" key="15">
    <source>
        <dbReference type="PROSITE" id="PS50979"/>
    </source>
</evidence>
<keyword evidence="13" id="KW-0443">Lipid metabolism</keyword>
<dbReference type="InterPro" id="IPR011764">
    <property type="entry name" value="Biotin_carboxylation_dom"/>
</dbReference>
<feature type="domain" description="Biotin carboxylation" evidence="15">
    <location>
        <begin position="1"/>
        <end position="446"/>
    </location>
</feature>
<dbReference type="FunFam" id="3.30.1490.20:FF:000018">
    <property type="entry name" value="Biotin carboxylase"/>
    <property type="match status" value="1"/>
</dbReference>
<dbReference type="Gene3D" id="3.30.470.20">
    <property type="entry name" value="ATP-grasp fold, B domain"/>
    <property type="match status" value="1"/>
</dbReference>
<dbReference type="SUPFAM" id="SSF51246">
    <property type="entry name" value="Rudiment single hybrid motif"/>
    <property type="match status" value="1"/>
</dbReference>
<accession>A0A1W6LPE4</accession>
<dbReference type="GO" id="GO:2001295">
    <property type="term" value="P:malonyl-CoA biosynthetic process"/>
    <property type="evidence" value="ECO:0007669"/>
    <property type="project" value="UniProtKB-UniPathway"/>
</dbReference>
<keyword evidence="5 13" id="KW-0436">Ligase</keyword>
<evidence type="ECO:0000256" key="13">
    <source>
        <dbReference type="RuleBase" id="RU365063"/>
    </source>
</evidence>
<dbReference type="InterPro" id="IPR005482">
    <property type="entry name" value="Biotin_COase_C"/>
</dbReference>
<dbReference type="GO" id="GO:0046872">
    <property type="term" value="F:metal ion binding"/>
    <property type="evidence" value="ECO:0007669"/>
    <property type="project" value="UniProtKB-KW"/>
</dbReference>
<keyword evidence="17" id="KW-1185">Reference proteome</keyword>
<dbReference type="SUPFAM" id="SSF56059">
    <property type="entry name" value="Glutathione synthetase ATP-binding domain-like"/>
    <property type="match status" value="1"/>
</dbReference>
<dbReference type="PROSITE" id="PS50979">
    <property type="entry name" value="BC"/>
    <property type="match status" value="1"/>
</dbReference>
<dbReference type="GO" id="GO:0005524">
    <property type="term" value="F:ATP binding"/>
    <property type="evidence" value="ECO:0007669"/>
    <property type="project" value="UniProtKB-UniRule"/>
</dbReference>
<dbReference type="Pfam" id="PF00289">
    <property type="entry name" value="Biotin_carb_N"/>
    <property type="match status" value="1"/>
</dbReference>
<evidence type="ECO:0000313" key="16">
    <source>
        <dbReference type="EMBL" id="ARN57621.1"/>
    </source>
</evidence>
<dbReference type="KEGG" id="pbp:STSP1_02042"/>
<dbReference type="AlphaFoldDB" id="A0A1W6LPE4"/>
<comment type="pathway">
    <text evidence="2 13">Lipid metabolism; malonyl-CoA biosynthesis; malonyl-CoA from acetyl-CoA: step 1/1.</text>
</comment>
<dbReference type="InterPro" id="IPR051602">
    <property type="entry name" value="ACC_Biotin_Carboxylase"/>
</dbReference>
<evidence type="ECO:0000313" key="17">
    <source>
        <dbReference type="Proteomes" id="UP000193334"/>
    </source>
</evidence>
<dbReference type="PROSITE" id="PS50975">
    <property type="entry name" value="ATP_GRASP"/>
    <property type="match status" value="1"/>
</dbReference>
<keyword evidence="8 12" id="KW-0067">ATP-binding</keyword>
<dbReference type="PANTHER" id="PTHR48095">
    <property type="entry name" value="PYRUVATE CARBOXYLASE SUBUNIT A"/>
    <property type="match status" value="1"/>
</dbReference>
<proteinExistence type="predicted"/>
<dbReference type="SUPFAM" id="SSF52440">
    <property type="entry name" value="PreATP-grasp domain"/>
    <property type="match status" value="1"/>
</dbReference>
<dbReference type="OrthoDB" id="9807469at2"/>
<dbReference type="UniPathway" id="UPA00655">
    <property type="reaction ID" value="UER00711"/>
</dbReference>
<dbReference type="Pfam" id="PF02785">
    <property type="entry name" value="Biotin_carb_C"/>
    <property type="match status" value="1"/>
</dbReference>
<sequence>MFSRILIANRGEVALRVIRACKELGIESVAVFSEADRNASYVKFADHAVCIGPAQPAKSYLNVQAIISAAEITDVDAIHPGYGFLAENAEFAEICADCGITFIGPSPESMKQLGDKVKAREIALNAEVPVVPGSDGAIESEAQAFELAREIGFPVIVKASAGGGGRGMRVVHNDLNLKNALTAAKSEAEIAFKNDEVYIEKFIERPRHVEVQALADTYGNAVHFYERDCSVQRRHQKLIEEAPCPVIMPETREKLCEAAKRLLKEANYHNAATVEFLLDKDNNFYFIEVNTRIQVEHPVSELVTGQDLIKHQILVAAGLPLSVSQDEIKLNGCAIECRINAENPEMNFAPCPGPIDDFFVPGGFGVRVETFLKQGDFISPNYDSMIAKLLVHQPDRETALATMKRALQEFQISPIKTTIPASLKIIDHPSYRNNQIDTGFLESEMEF</sequence>
<evidence type="ECO:0000256" key="4">
    <source>
        <dbReference type="ARBA" id="ARBA00013263"/>
    </source>
</evidence>
<evidence type="ECO:0000256" key="6">
    <source>
        <dbReference type="ARBA" id="ARBA00022723"/>
    </source>
</evidence>
<dbReference type="PROSITE" id="PS00866">
    <property type="entry name" value="CPSASE_1"/>
    <property type="match status" value="1"/>
</dbReference>
<keyword evidence="6" id="KW-0479">Metal-binding</keyword>
<feature type="domain" description="ATP-grasp" evidence="14">
    <location>
        <begin position="120"/>
        <end position="317"/>
    </location>
</feature>
<comment type="subunit">
    <text evidence="3 13">Acetyl-CoA carboxylase is a heterohexamer of biotin carboxyl carrier protein, biotin carboxylase and the two subunits of carboxyl transferase in a 2:2 complex.</text>
</comment>
<protein>
    <recommendedName>
        <fullName evidence="4 13">Biotin carboxylase</fullName>
        <ecNumber evidence="4 13">6.3.4.14</ecNumber>
    </recommendedName>
    <alternativeName>
        <fullName evidence="13">Acetyl-coenzyme A carboxylase biotin carboxylase subunit A</fullName>
    </alternativeName>
</protein>
<dbReference type="SMART" id="SM00878">
    <property type="entry name" value="Biotin_carb_C"/>
    <property type="match status" value="1"/>
</dbReference>
<dbReference type="InterPro" id="IPR011761">
    <property type="entry name" value="ATP-grasp"/>
</dbReference>
<dbReference type="InterPro" id="IPR011054">
    <property type="entry name" value="Rudment_hybrid_motif"/>
</dbReference>
<reference evidence="17" key="1">
    <citation type="submission" date="2017-04" db="EMBL/GenBank/DDBJ databases">
        <title>Comparative genomics and description of representatives of a novel lineage of planctomycetes thriving in anoxic sediments.</title>
        <authorList>
            <person name="Spring S."/>
            <person name="Bunk B."/>
            <person name="Sproer C."/>
        </authorList>
    </citation>
    <scope>NUCLEOTIDE SEQUENCE [LARGE SCALE GENOMIC DNA]</scope>
    <source>
        <strain evidence="17">ST-PulAB-D4</strain>
    </source>
</reference>
<dbReference type="EMBL" id="CP021023">
    <property type="protein sequence ID" value="ARN57621.1"/>
    <property type="molecule type" value="Genomic_DNA"/>
</dbReference>
<name>A0A1W6LPE4_9BACT</name>
<evidence type="ECO:0000256" key="8">
    <source>
        <dbReference type="ARBA" id="ARBA00022840"/>
    </source>
</evidence>
<evidence type="ECO:0000256" key="11">
    <source>
        <dbReference type="ARBA" id="ARBA00048600"/>
    </source>
</evidence>
<dbReference type="PANTHER" id="PTHR48095:SF2">
    <property type="entry name" value="BIOTIN CARBOXYLASE, CHLOROPLASTIC"/>
    <property type="match status" value="1"/>
</dbReference>
<dbReference type="FunFam" id="3.40.50.20:FF:000010">
    <property type="entry name" value="Propionyl-CoA carboxylase subunit alpha"/>
    <property type="match status" value="1"/>
</dbReference>
<dbReference type="Pfam" id="PF02786">
    <property type="entry name" value="CPSase_L_D2"/>
    <property type="match status" value="1"/>
</dbReference>
<dbReference type="InterPro" id="IPR005479">
    <property type="entry name" value="CPAse_ATP-bd"/>
</dbReference>
<evidence type="ECO:0000256" key="3">
    <source>
        <dbReference type="ARBA" id="ARBA00011750"/>
    </source>
</evidence>
<dbReference type="InterPro" id="IPR004549">
    <property type="entry name" value="Acetyl_CoA_COase_biotin_COase"/>
</dbReference>
<keyword evidence="7 12" id="KW-0547">Nucleotide-binding</keyword>
<evidence type="ECO:0000256" key="2">
    <source>
        <dbReference type="ARBA" id="ARBA00004956"/>
    </source>
</evidence>
<keyword evidence="13" id="KW-0444">Lipid biosynthesis</keyword>
<evidence type="ECO:0000256" key="5">
    <source>
        <dbReference type="ARBA" id="ARBA00022598"/>
    </source>
</evidence>
<dbReference type="NCBIfam" id="TIGR00514">
    <property type="entry name" value="accC"/>
    <property type="match status" value="1"/>
</dbReference>
<dbReference type="Proteomes" id="UP000193334">
    <property type="component" value="Chromosome"/>
</dbReference>
<dbReference type="STRING" id="1941349.STSP1_02042"/>
<dbReference type="InterPro" id="IPR016185">
    <property type="entry name" value="PreATP-grasp_dom_sf"/>
</dbReference>
<organism evidence="16 17">
    <name type="scientific">Sedimentisphaera salicampi</name>
    <dbReference type="NCBI Taxonomy" id="1941349"/>
    <lineage>
        <taxon>Bacteria</taxon>
        <taxon>Pseudomonadati</taxon>
        <taxon>Planctomycetota</taxon>
        <taxon>Phycisphaerae</taxon>
        <taxon>Sedimentisphaerales</taxon>
        <taxon>Sedimentisphaeraceae</taxon>
        <taxon>Sedimentisphaera</taxon>
    </lineage>
</organism>
<evidence type="ECO:0000256" key="9">
    <source>
        <dbReference type="ARBA" id="ARBA00022842"/>
    </source>
</evidence>
<evidence type="ECO:0000256" key="10">
    <source>
        <dbReference type="ARBA" id="ARBA00023267"/>
    </source>
</evidence>
<comment type="function">
    <text evidence="1 13">This protein is a component of the acetyl coenzyme A carboxylase complex; first, biotin carboxylase catalyzes the carboxylation of the carrier protein and then the transcarboxylase transfers the carboxyl group to form malonyl-CoA.</text>
</comment>
<keyword evidence="13" id="KW-0275">Fatty acid biosynthesis</keyword>